<keyword evidence="2 6" id="KW-0812">Transmembrane</keyword>
<evidence type="ECO:0000256" key="4">
    <source>
        <dbReference type="ARBA" id="ARBA00023136"/>
    </source>
</evidence>
<protein>
    <recommendedName>
        <fullName evidence="7">Rhodopsin domain-containing protein</fullName>
    </recommendedName>
</protein>
<evidence type="ECO:0000256" key="6">
    <source>
        <dbReference type="SAM" id="Phobius"/>
    </source>
</evidence>
<evidence type="ECO:0000256" key="5">
    <source>
        <dbReference type="ARBA" id="ARBA00038359"/>
    </source>
</evidence>
<comment type="subcellular location">
    <subcellularLocation>
        <location evidence="1">Membrane</location>
        <topology evidence="1">Multi-pass membrane protein</topology>
    </subcellularLocation>
</comment>
<feature type="transmembrane region" description="Helical" evidence="6">
    <location>
        <begin position="120"/>
        <end position="144"/>
    </location>
</feature>
<comment type="similarity">
    <text evidence="5">Belongs to the SAT4 family.</text>
</comment>
<evidence type="ECO:0000313" key="8">
    <source>
        <dbReference type="EMBL" id="KAH7088184.1"/>
    </source>
</evidence>
<reference evidence="8" key="1">
    <citation type="journal article" date="2021" name="Nat. Commun.">
        <title>Genetic determinants of endophytism in the Arabidopsis root mycobiome.</title>
        <authorList>
            <person name="Mesny F."/>
            <person name="Miyauchi S."/>
            <person name="Thiergart T."/>
            <person name="Pickel B."/>
            <person name="Atanasova L."/>
            <person name="Karlsson M."/>
            <person name="Huettel B."/>
            <person name="Barry K.W."/>
            <person name="Haridas S."/>
            <person name="Chen C."/>
            <person name="Bauer D."/>
            <person name="Andreopoulos W."/>
            <person name="Pangilinan J."/>
            <person name="LaButti K."/>
            <person name="Riley R."/>
            <person name="Lipzen A."/>
            <person name="Clum A."/>
            <person name="Drula E."/>
            <person name="Henrissat B."/>
            <person name="Kohler A."/>
            <person name="Grigoriev I.V."/>
            <person name="Martin F.M."/>
            <person name="Hacquard S."/>
        </authorList>
    </citation>
    <scope>NUCLEOTIDE SEQUENCE</scope>
    <source>
        <strain evidence="8">MPI-SDFR-AT-0120</strain>
    </source>
</reference>
<dbReference type="EMBL" id="JAGMVJ010000008">
    <property type="protein sequence ID" value="KAH7088184.1"/>
    <property type="molecule type" value="Genomic_DNA"/>
</dbReference>
<evidence type="ECO:0000256" key="3">
    <source>
        <dbReference type="ARBA" id="ARBA00022989"/>
    </source>
</evidence>
<evidence type="ECO:0000313" key="9">
    <source>
        <dbReference type="Proteomes" id="UP000813461"/>
    </source>
</evidence>
<feature type="transmembrane region" description="Helical" evidence="6">
    <location>
        <begin position="6"/>
        <end position="27"/>
    </location>
</feature>
<feature type="non-terminal residue" evidence="8">
    <location>
        <position position="283"/>
    </location>
</feature>
<evidence type="ECO:0000259" key="7">
    <source>
        <dbReference type="Pfam" id="PF20684"/>
    </source>
</evidence>
<feature type="transmembrane region" description="Helical" evidence="6">
    <location>
        <begin position="82"/>
        <end position="108"/>
    </location>
</feature>
<feature type="transmembrane region" description="Helical" evidence="6">
    <location>
        <begin position="197"/>
        <end position="216"/>
    </location>
</feature>
<feature type="domain" description="Rhodopsin" evidence="7">
    <location>
        <begin position="23"/>
        <end position="262"/>
    </location>
</feature>
<evidence type="ECO:0000256" key="1">
    <source>
        <dbReference type="ARBA" id="ARBA00004141"/>
    </source>
</evidence>
<dbReference type="AlphaFoldDB" id="A0A8K0R8W4"/>
<keyword evidence="9" id="KW-1185">Reference proteome</keyword>
<feature type="transmembrane region" description="Helical" evidence="6">
    <location>
        <begin position="164"/>
        <end position="185"/>
    </location>
</feature>
<feature type="transmembrane region" description="Helical" evidence="6">
    <location>
        <begin position="236"/>
        <end position="260"/>
    </location>
</feature>
<dbReference type="PANTHER" id="PTHR33048">
    <property type="entry name" value="PTH11-LIKE INTEGRAL MEMBRANE PROTEIN (AFU_ORTHOLOGUE AFUA_5G11245)"/>
    <property type="match status" value="1"/>
</dbReference>
<dbReference type="InterPro" id="IPR052337">
    <property type="entry name" value="SAT4-like"/>
</dbReference>
<dbReference type="Pfam" id="PF20684">
    <property type="entry name" value="Fung_rhodopsin"/>
    <property type="match status" value="1"/>
</dbReference>
<keyword evidence="4 6" id="KW-0472">Membrane</keyword>
<feature type="transmembrane region" description="Helical" evidence="6">
    <location>
        <begin position="39"/>
        <end position="62"/>
    </location>
</feature>
<accession>A0A8K0R8W4</accession>
<keyword evidence="3 6" id="KW-1133">Transmembrane helix</keyword>
<evidence type="ECO:0000256" key="2">
    <source>
        <dbReference type="ARBA" id="ARBA00022692"/>
    </source>
</evidence>
<dbReference type="PANTHER" id="PTHR33048:SF123">
    <property type="entry name" value="INTEGRAL MEMBRANE PROTEIN"/>
    <property type="match status" value="1"/>
</dbReference>
<proteinExistence type="inferred from homology"/>
<dbReference type="OrthoDB" id="5329176at2759"/>
<gene>
    <name evidence="8" type="ORF">FB567DRAFT_425201</name>
</gene>
<dbReference type="GO" id="GO:0016020">
    <property type="term" value="C:membrane"/>
    <property type="evidence" value="ECO:0007669"/>
    <property type="project" value="UniProtKB-SubCell"/>
</dbReference>
<comment type="caution">
    <text evidence="8">The sequence shown here is derived from an EMBL/GenBank/DDBJ whole genome shotgun (WGS) entry which is preliminary data.</text>
</comment>
<sequence>ARQDIVVGVSIALTLISVIIVSLRIYTRAFIVRNVGKDDVCMIAALLFTLAFLAILFVLRANRMGFSDKSMTLSQMITTVKANIAISIVYYLCVNAVKISILIFYLRIANGKTFERICKATIYLLAIFCAVCIIVVFTQCMPLSMRWDFIHSVQGHCIDGPVFMYMFSAINIIADIWILVLPIKVLLGIQRPGREKIALIAVFALGVFSCIASIIRLNSVRLWVQSKQPFLDSVPISLFSMVEINIGIWCACIPALKALFSKTLRQRSKHASGYQYHGSERSG</sequence>
<dbReference type="Proteomes" id="UP000813461">
    <property type="component" value="Unassembled WGS sequence"/>
</dbReference>
<organism evidence="8 9">
    <name type="scientific">Paraphoma chrysanthemicola</name>
    <dbReference type="NCBI Taxonomy" id="798071"/>
    <lineage>
        <taxon>Eukaryota</taxon>
        <taxon>Fungi</taxon>
        <taxon>Dikarya</taxon>
        <taxon>Ascomycota</taxon>
        <taxon>Pezizomycotina</taxon>
        <taxon>Dothideomycetes</taxon>
        <taxon>Pleosporomycetidae</taxon>
        <taxon>Pleosporales</taxon>
        <taxon>Pleosporineae</taxon>
        <taxon>Phaeosphaeriaceae</taxon>
        <taxon>Paraphoma</taxon>
    </lineage>
</organism>
<feature type="non-terminal residue" evidence="8">
    <location>
        <position position="1"/>
    </location>
</feature>
<dbReference type="InterPro" id="IPR049326">
    <property type="entry name" value="Rhodopsin_dom_fungi"/>
</dbReference>
<name>A0A8K0R8W4_9PLEO</name>